<reference evidence="9" key="1">
    <citation type="journal article" date="2019" name="Int. J. Syst. Evol. Microbiol.">
        <title>The Global Catalogue of Microorganisms (GCM) 10K type strain sequencing project: providing services to taxonomists for standard genome sequencing and annotation.</title>
        <authorList>
            <consortium name="The Broad Institute Genomics Platform"/>
            <consortium name="The Broad Institute Genome Sequencing Center for Infectious Disease"/>
            <person name="Wu L."/>
            <person name="Ma J."/>
        </authorList>
    </citation>
    <scope>NUCLEOTIDE SEQUENCE [LARGE SCALE GENOMIC DNA]</scope>
    <source>
        <strain evidence="9">JCM 17938</strain>
    </source>
</reference>
<evidence type="ECO:0000313" key="8">
    <source>
        <dbReference type="EMBL" id="GAA4605800.1"/>
    </source>
</evidence>
<proteinExistence type="inferred from homology"/>
<keyword evidence="6 7" id="KW-0472">Membrane</keyword>
<feature type="transmembrane region" description="Helical" evidence="7">
    <location>
        <begin position="105"/>
        <end position="125"/>
    </location>
</feature>
<keyword evidence="9" id="KW-1185">Reference proteome</keyword>
<dbReference type="Pfam" id="PF07681">
    <property type="entry name" value="DoxX"/>
    <property type="match status" value="1"/>
</dbReference>
<evidence type="ECO:0000256" key="3">
    <source>
        <dbReference type="ARBA" id="ARBA00022475"/>
    </source>
</evidence>
<accession>A0ABP8TE01</accession>
<evidence type="ECO:0000256" key="7">
    <source>
        <dbReference type="SAM" id="Phobius"/>
    </source>
</evidence>
<dbReference type="EMBL" id="BAABHJ010000005">
    <property type="protein sequence ID" value="GAA4605800.1"/>
    <property type="molecule type" value="Genomic_DNA"/>
</dbReference>
<dbReference type="PANTHER" id="PTHR33452">
    <property type="entry name" value="OXIDOREDUCTASE CATD-RELATED"/>
    <property type="match status" value="1"/>
</dbReference>
<evidence type="ECO:0000256" key="4">
    <source>
        <dbReference type="ARBA" id="ARBA00022692"/>
    </source>
</evidence>
<feature type="transmembrane region" description="Helical" evidence="7">
    <location>
        <begin position="12"/>
        <end position="32"/>
    </location>
</feature>
<protein>
    <submittedName>
        <fullName evidence="8">DoxX family protein</fullName>
    </submittedName>
</protein>
<keyword evidence="3" id="KW-1003">Cell membrane</keyword>
<sequence>MSTSRFHGPILSLYRVVVGLLFVFHGAASIFGVFGGNRGTGHAIAAGTWPGWYAALIQLVCGGLVLVGLLTRPAAILASGSMAYAYFTVHIKNGIIPLQNGGEPAAMFSWAFLLIAVFGPGVWALDSMLRRPNRAVAARPADSQPDVAATA</sequence>
<evidence type="ECO:0000256" key="5">
    <source>
        <dbReference type="ARBA" id="ARBA00022989"/>
    </source>
</evidence>
<evidence type="ECO:0000256" key="2">
    <source>
        <dbReference type="ARBA" id="ARBA00006679"/>
    </source>
</evidence>
<keyword evidence="5 7" id="KW-1133">Transmembrane helix</keyword>
<evidence type="ECO:0000256" key="6">
    <source>
        <dbReference type="ARBA" id="ARBA00023136"/>
    </source>
</evidence>
<dbReference type="InterPro" id="IPR032808">
    <property type="entry name" value="DoxX"/>
</dbReference>
<comment type="caution">
    <text evidence="8">The sequence shown here is derived from an EMBL/GenBank/DDBJ whole genome shotgun (WGS) entry which is preliminary data.</text>
</comment>
<dbReference type="InterPro" id="IPR051907">
    <property type="entry name" value="DoxX-like_oxidoreductase"/>
</dbReference>
<evidence type="ECO:0000256" key="1">
    <source>
        <dbReference type="ARBA" id="ARBA00004651"/>
    </source>
</evidence>
<dbReference type="RefSeq" id="WP_345351946.1">
    <property type="nucleotide sequence ID" value="NZ_BAABHJ010000005.1"/>
</dbReference>
<comment type="similarity">
    <text evidence="2">Belongs to the DoxX family.</text>
</comment>
<dbReference type="PANTHER" id="PTHR33452:SF4">
    <property type="entry name" value="BLL4328 PROTEIN"/>
    <property type="match status" value="1"/>
</dbReference>
<keyword evidence="4 7" id="KW-0812">Transmembrane</keyword>
<feature type="transmembrane region" description="Helical" evidence="7">
    <location>
        <begin position="52"/>
        <end position="71"/>
    </location>
</feature>
<evidence type="ECO:0000313" key="9">
    <source>
        <dbReference type="Proteomes" id="UP001500212"/>
    </source>
</evidence>
<gene>
    <name evidence="8" type="ORF">GCM10023195_20390</name>
</gene>
<comment type="subcellular location">
    <subcellularLocation>
        <location evidence="1">Cell membrane</location>
        <topology evidence="1">Multi-pass membrane protein</topology>
    </subcellularLocation>
</comment>
<name>A0ABP8TE01_9ACTN</name>
<organism evidence="8 9">
    <name type="scientific">Actinoallomurus liliacearum</name>
    <dbReference type="NCBI Taxonomy" id="1080073"/>
    <lineage>
        <taxon>Bacteria</taxon>
        <taxon>Bacillati</taxon>
        <taxon>Actinomycetota</taxon>
        <taxon>Actinomycetes</taxon>
        <taxon>Streptosporangiales</taxon>
        <taxon>Thermomonosporaceae</taxon>
        <taxon>Actinoallomurus</taxon>
    </lineage>
</organism>
<dbReference type="Proteomes" id="UP001500212">
    <property type="component" value="Unassembled WGS sequence"/>
</dbReference>